<feature type="chain" id="PRO_5046080217" evidence="3">
    <location>
        <begin position="24"/>
        <end position="565"/>
    </location>
</feature>
<keyword evidence="3" id="KW-0732">Signal</keyword>
<comment type="caution">
    <text evidence="5">The sequence shown here is derived from an EMBL/GenBank/DDBJ whole genome shotgun (WGS) entry which is preliminary data.</text>
</comment>
<reference evidence="5 6" key="1">
    <citation type="submission" date="2024-01" db="EMBL/GenBank/DDBJ databases">
        <title>The strains designed SYSU M86414 and SYSU M84420 isolated from the marine sediment in San Sha City (Hainan Province, China).</title>
        <authorList>
            <person name="Guo D."/>
        </authorList>
    </citation>
    <scope>NUCLEOTIDE SEQUENCE [LARGE SCALE GENOMIC DNA]</scope>
    <source>
        <strain evidence="5 6">SYSU M84420</strain>
    </source>
</reference>
<feature type="domain" description="HTH araC/xylS-type" evidence="4">
    <location>
        <begin position="449"/>
        <end position="557"/>
    </location>
</feature>
<dbReference type="InterPro" id="IPR011990">
    <property type="entry name" value="TPR-like_helical_dom_sf"/>
</dbReference>
<dbReference type="RefSeq" id="WP_326278137.1">
    <property type="nucleotide sequence ID" value="NZ_JAYKYV010000005.1"/>
</dbReference>
<evidence type="ECO:0000313" key="5">
    <source>
        <dbReference type="EMBL" id="MEC4265144.1"/>
    </source>
</evidence>
<dbReference type="PANTHER" id="PTHR43280:SF2">
    <property type="entry name" value="HTH-TYPE TRANSCRIPTIONAL REGULATOR EXSA"/>
    <property type="match status" value="1"/>
</dbReference>
<name>A0ABU6IQ36_9FLAO</name>
<dbReference type="Gene3D" id="1.10.10.60">
    <property type="entry name" value="Homeodomain-like"/>
    <property type="match status" value="1"/>
</dbReference>
<keyword evidence="1" id="KW-0238">DNA-binding</keyword>
<sequence length="565" mass="65415">MQRPKIGRLTLLMFLMGMGTLCAQHPLGNPDSLLGLEYPVLFERIKRAGQDTIQQQLYLKAYLEKAVKENNESQRVQGYKNYLHRSLGKGRLAYADSMVLSARAAKDTALIGSAYLTKGIVFYSEKKYKRALENYLMADGFLARTDDAYLHHKLQYNIALVKYYTEHYDEAVALLDEGLAYFKAHSVPGYLNSLLLLGRCHQQMENYGLSRKANTLGMEEGQRLGYLGLNRYFVQSEGINYALQGNYPMAIVHLDSSLRLIRQKGNDFANEVLTEFYLGRCHWESNQWERAVGYFKQVDAHFRERNYIKAELLGAYSYLAEYYGVMERPDLQLTYLERHIEAIDFLHEQHQYLDDTIKDGYDLKSMQREKQQMEGILKVRERQKNIGIATAVLLSILSLWLVWRYQRSRKLYQKRFEAILSGENPPARKMEKSHIVPSHSLEISQEKIDAVLARLERFEGRRDFLDRKMSAGKLAVQAEVNGKYLSQIITHYKGKRVMAYINDLRVDHIIAQMKQDRKLAHYSNSSLAGEAGFNSERTFVKAFKSRVGITPMFFMERLKAKQSTV</sequence>
<dbReference type="SMART" id="SM00342">
    <property type="entry name" value="HTH_ARAC"/>
    <property type="match status" value="1"/>
</dbReference>
<dbReference type="Gene3D" id="1.25.40.10">
    <property type="entry name" value="Tetratricopeptide repeat domain"/>
    <property type="match status" value="2"/>
</dbReference>
<dbReference type="PANTHER" id="PTHR43280">
    <property type="entry name" value="ARAC-FAMILY TRANSCRIPTIONAL REGULATOR"/>
    <property type="match status" value="1"/>
</dbReference>
<feature type="signal peptide" evidence="3">
    <location>
        <begin position="1"/>
        <end position="23"/>
    </location>
</feature>
<accession>A0ABU6IQ36</accession>
<dbReference type="InterPro" id="IPR018060">
    <property type="entry name" value="HTH_AraC"/>
</dbReference>
<evidence type="ECO:0000259" key="4">
    <source>
        <dbReference type="PROSITE" id="PS01124"/>
    </source>
</evidence>
<dbReference type="Pfam" id="PF12833">
    <property type="entry name" value="HTH_18"/>
    <property type="match status" value="1"/>
</dbReference>
<dbReference type="EMBL" id="JAYMGW010000005">
    <property type="protein sequence ID" value="MEC4265144.1"/>
    <property type="molecule type" value="Genomic_DNA"/>
</dbReference>
<dbReference type="Proteomes" id="UP001355298">
    <property type="component" value="Unassembled WGS sequence"/>
</dbReference>
<dbReference type="PROSITE" id="PS01124">
    <property type="entry name" value="HTH_ARAC_FAMILY_2"/>
    <property type="match status" value="1"/>
</dbReference>
<keyword evidence="6" id="KW-1185">Reference proteome</keyword>
<feature type="transmembrane region" description="Helical" evidence="2">
    <location>
        <begin position="386"/>
        <end position="405"/>
    </location>
</feature>
<keyword evidence="2" id="KW-0472">Membrane</keyword>
<dbReference type="SUPFAM" id="SSF48452">
    <property type="entry name" value="TPR-like"/>
    <property type="match status" value="1"/>
</dbReference>
<gene>
    <name evidence="5" type="ORF">VOP03_07295</name>
</gene>
<evidence type="ECO:0000256" key="1">
    <source>
        <dbReference type="ARBA" id="ARBA00023125"/>
    </source>
</evidence>
<keyword evidence="2" id="KW-1133">Transmembrane helix</keyword>
<protein>
    <submittedName>
        <fullName evidence="5">AraC family transcriptional regulator</fullName>
    </submittedName>
</protein>
<proteinExistence type="predicted"/>
<keyword evidence="2" id="KW-0812">Transmembrane</keyword>
<evidence type="ECO:0000256" key="2">
    <source>
        <dbReference type="SAM" id="Phobius"/>
    </source>
</evidence>
<evidence type="ECO:0000313" key="6">
    <source>
        <dbReference type="Proteomes" id="UP001355298"/>
    </source>
</evidence>
<evidence type="ECO:0000256" key="3">
    <source>
        <dbReference type="SAM" id="SignalP"/>
    </source>
</evidence>
<organism evidence="5 6">
    <name type="scientific">Flagellimonas halotolerans</name>
    <dbReference type="NCBI Taxonomy" id="3112164"/>
    <lineage>
        <taxon>Bacteria</taxon>
        <taxon>Pseudomonadati</taxon>
        <taxon>Bacteroidota</taxon>
        <taxon>Flavobacteriia</taxon>
        <taxon>Flavobacteriales</taxon>
        <taxon>Flavobacteriaceae</taxon>
        <taxon>Flagellimonas</taxon>
    </lineage>
</organism>